<dbReference type="InterPro" id="IPR036689">
    <property type="entry name" value="ESAT-6-like_sf"/>
</dbReference>
<sequence>MDQILISFVRMLETSGVLRQLNNQLTEALYQMKIHMNELEGSWESEASLTIRTRFNALEPRFEQYHDVIEAYARFLDLTVQHYEATEATLKHNADNFV</sequence>
<accession>A0A9D1HN93</accession>
<reference evidence="1" key="1">
    <citation type="submission" date="2020-10" db="EMBL/GenBank/DDBJ databases">
        <authorList>
            <person name="Gilroy R."/>
        </authorList>
    </citation>
    <scope>NUCLEOTIDE SEQUENCE</scope>
    <source>
        <strain evidence="1">CHK195-11698</strain>
    </source>
</reference>
<organism evidence="1 2">
    <name type="scientific">Candidatus Fimiplasma intestinipullorum</name>
    <dbReference type="NCBI Taxonomy" id="2840825"/>
    <lineage>
        <taxon>Bacteria</taxon>
        <taxon>Bacillati</taxon>
        <taxon>Bacillota</taxon>
        <taxon>Clostridia</taxon>
        <taxon>Eubacteriales</taxon>
        <taxon>Candidatus Fimiplasma</taxon>
    </lineage>
</organism>
<comment type="caution">
    <text evidence="1">The sequence shown here is derived from an EMBL/GenBank/DDBJ whole genome shotgun (WGS) entry which is preliminary data.</text>
</comment>
<proteinExistence type="predicted"/>
<gene>
    <name evidence="1" type="ORF">IAD15_06305</name>
</gene>
<evidence type="ECO:0000313" key="1">
    <source>
        <dbReference type="EMBL" id="HIU13665.1"/>
    </source>
</evidence>
<name>A0A9D1HN93_9FIRM</name>
<dbReference type="InterPro" id="IPR010310">
    <property type="entry name" value="T7SS_ESAT-6-like"/>
</dbReference>
<dbReference type="Gene3D" id="1.10.287.1060">
    <property type="entry name" value="ESAT-6-like"/>
    <property type="match status" value="1"/>
</dbReference>
<dbReference type="EMBL" id="DVMJ01000053">
    <property type="protein sequence ID" value="HIU13665.1"/>
    <property type="molecule type" value="Genomic_DNA"/>
</dbReference>
<dbReference type="Proteomes" id="UP000824175">
    <property type="component" value="Unassembled WGS sequence"/>
</dbReference>
<dbReference type="SUPFAM" id="SSF140453">
    <property type="entry name" value="EsxAB dimer-like"/>
    <property type="match status" value="1"/>
</dbReference>
<dbReference type="AlphaFoldDB" id="A0A9D1HN93"/>
<reference evidence="1" key="2">
    <citation type="journal article" date="2021" name="PeerJ">
        <title>Extensive microbial diversity within the chicken gut microbiome revealed by metagenomics and culture.</title>
        <authorList>
            <person name="Gilroy R."/>
            <person name="Ravi A."/>
            <person name="Getino M."/>
            <person name="Pursley I."/>
            <person name="Horton D.L."/>
            <person name="Alikhan N.F."/>
            <person name="Baker D."/>
            <person name="Gharbi K."/>
            <person name="Hall N."/>
            <person name="Watson M."/>
            <person name="Adriaenssens E.M."/>
            <person name="Foster-Nyarko E."/>
            <person name="Jarju S."/>
            <person name="Secka A."/>
            <person name="Antonio M."/>
            <person name="Oren A."/>
            <person name="Chaudhuri R.R."/>
            <person name="La Ragione R."/>
            <person name="Hildebrand F."/>
            <person name="Pallen M.J."/>
        </authorList>
    </citation>
    <scope>NUCLEOTIDE SEQUENCE</scope>
    <source>
        <strain evidence="1">CHK195-11698</strain>
    </source>
</reference>
<dbReference type="Pfam" id="PF06013">
    <property type="entry name" value="WXG100"/>
    <property type="match status" value="1"/>
</dbReference>
<dbReference type="NCBIfam" id="NF035934">
    <property type="entry name" value="ESAT6_2"/>
    <property type="match status" value="1"/>
</dbReference>
<evidence type="ECO:0000313" key="2">
    <source>
        <dbReference type="Proteomes" id="UP000824175"/>
    </source>
</evidence>
<protein>
    <submittedName>
        <fullName evidence="1">Pore-forming ESAT-6 family protein</fullName>
    </submittedName>
</protein>